<proteinExistence type="predicted"/>
<dbReference type="SUPFAM" id="SSF56349">
    <property type="entry name" value="DNA breaking-rejoining enzymes"/>
    <property type="match status" value="1"/>
</dbReference>
<comment type="caution">
    <text evidence="7">The sequence shown here is derived from an EMBL/GenBank/DDBJ whole genome shotgun (WGS) entry which is preliminary data.</text>
</comment>
<feature type="domain" description="Core-binding (CB)" evidence="6">
    <location>
        <begin position="6"/>
        <end position="93"/>
    </location>
</feature>
<dbReference type="Proteomes" id="UP000297475">
    <property type="component" value="Unassembled WGS sequence"/>
</dbReference>
<dbReference type="Gene3D" id="1.10.150.130">
    <property type="match status" value="1"/>
</dbReference>
<organism evidence="7 8">
    <name type="scientific">Natronospirillum operosum</name>
    <dbReference type="NCBI Taxonomy" id="2759953"/>
    <lineage>
        <taxon>Bacteria</taxon>
        <taxon>Pseudomonadati</taxon>
        <taxon>Pseudomonadota</taxon>
        <taxon>Gammaproteobacteria</taxon>
        <taxon>Oceanospirillales</taxon>
        <taxon>Natronospirillaceae</taxon>
        <taxon>Natronospirillum</taxon>
    </lineage>
</organism>
<keyword evidence="8" id="KW-1185">Reference proteome</keyword>
<dbReference type="InterPro" id="IPR044068">
    <property type="entry name" value="CB"/>
</dbReference>
<dbReference type="PROSITE" id="PS51898">
    <property type="entry name" value="TYR_RECOMBINASE"/>
    <property type="match status" value="1"/>
</dbReference>
<dbReference type="GO" id="GO:0003677">
    <property type="term" value="F:DNA binding"/>
    <property type="evidence" value="ECO:0007669"/>
    <property type="project" value="UniProtKB-UniRule"/>
</dbReference>
<evidence type="ECO:0008006" key="9">
    <source>
        <dbReference type="Google" id="ProtNLM"/>
    </source>
</evidence>
<evidence type="ECO:0000259" key="5">
    <source>
        <dbReference type="PROSITE" id="PS51898"/>
    </source>
</evidence>
<evidence type="ECO:0000256" key="3">
    <source>
        <dbReference type="ARBA" id="ARBA00023172"/>
    </source>
</evidence>
<protein>
    <recommendedName>
        <fullName evidence="9">Integrase</fullName>
    </recommendedName>
</protein>
<dbReference type="InterPro" id="IPR010998">
    <property type="entry name" value="Integrase_recombinase_N"/>
</dbReference>
<evidence type="ECO:0000256" key="1">
    <source>
        <dbReference type="ARBA" id="ARBA00022908"/>
    </source>
</evidence>
<dbReference type="InterPro" id="IPR011010">
    <property type="entry name" value="DNA_brk_join_enz"/>
</dbReference>
<dbReference type="Gene3D" id="1.10.443.10">
    <property type="entry name" value="Intergrase catalytic core"/>
    <property type="match status" value="1"/>
</dbReference>
<dbReference type="GO" id="GO:0015074">
    <property type="term" value="P:DNA integration"/>
    <property type="evidence" value="ECO:0007669"/>
    <property type="project" value="UniProtKB-KW"/>
</dbReference>
<dbReference type="InterPro" id="IPR013762">
    <property type="entry name" value="Integrase-like_cat_sf"/>
</dbReference>
<dbReference type="AlphaFoldDB" id="A0A4Z0WEG1"/>
<evidence type="ECO:0000313" key="7">
    <source>
        <dbReference type="EMBL" id="TGG93842.1"/>
    </source>
</evidence>
<accession>A0A4Z0WEG1</accession>
<dbReference type="EMBL" id="SRMF01000002">
    <property type="protein sequence ID" value="TGG93842.1"/>
    <property type="molecule type" value="Genomic_DNA"/>
</dbReference>
<evidence type="ECO:0000313" key="8">
    <source>
        <dbReference type="Proteomes" id="UP000297475"/>
    </source>
</evidence>
<dbReference type="PROSITE" id="PS51900">
    <property type="entry name" value="CB"/>
    <property type="match status" value="1"/>
</dbReference>
<evidence type="ECO:0000259" key="6">
    <source>
        <dbReference type="PROSITE" id="PS51900"/>
    </source>
</evidence>
<dbReference type="InterPro" id="IPR004107">
    <property type="entry name" value="Integrase_SAM-like_N"/>
</dbReference>
<name>A0A4Z0WEG1_9GAMM</name>
<dbReference type="OrthoDB" id="9801717at2"/>
<gene>
    <name evidence="7" type="ORF">E4656_06505</name>
</gene>
<dbReference type="InterPro" id="IPR002104">
    <property type="entry name" value="Integrase_catalytic"/>
</dbReference>
<dbReference type="GO" id="GO:0006310">
    <property type="term" value="P:DNA recombination"/>
    <property type="evidence" value="ECO:0007669"/>
    <property type="project" value="UniProtKB-KW"/>
</dbReference>
<sequence length="173" mass="19788">MYDVPPPLPQQPTRFMDRLRAFMRARHLAYRTEKAYCGWVRDFIRFNGRKHPEQMGAAEIDAWLSHLANNRKIAINTQKSALNAIVFLYKQFLGRELPPLNFDRTTKARTLPTVFTHDEAMAVINCLEGENRLVASLLYGSGLRVMEATRLRVQDIDLRNAASPCAAKGRSLQ</sequence>
<reference evidence="7 8" key="1">
    <citation type="submission" date="2019-04" db="EMBL/GenBank/DDBJ databases">
        <title>Natronospirillum operosus gen. nov., sp. nov., a haloalkaliphilic satellite isolated from decaying biomass of laboratory culture of cyanobacterium Geitlerinema sp. and proposal of Natronospirillaceae fam. nov. and Saccharospirillaceae fam. nov.</title>
        <authorList>
            <person name="Kevbrin V."/>
            <person name="Boltyanskaya Y."/>
            <person name="Koziaeva V."/>
            <person name="Grouzdev D.S."/>
            <person name="Park M."/>
            <person name="Cho J."/>
        </authorList>
    </citation>
    <scope>NUCLEOTIDE SEQUENCE [LARGE SCALE GENOMIC DNA]</scope>
    <source>
        <strain evidence="7 8">G-116</strain>
    </source>
</reference>
<dbReference type="RefSeq" id="WP_135482342.1">
    <property type="nucleotide sequence ID" value="NZ_SRMF01000002.1"/>
</dbReference>
<feature type="domain" description="Tyr recombinase" evidence="5">
    <location>
        <begin position="110"/>
        <end position="173"/>
    </location>
</feature>
<dbReference type="Pfam" id="PF13495">
    <property type="entry name" value="Phage_int_SAM_4"/>
    <property type="match status" value="1"/>
</dbReference>
<keyword evidence="3" id="KW-0233">DNA recombination</keyword>
<evidence type="ECO:0000256" key="2">
    <source>
        <dbReference type="ARBA" id="ARBA00023125"/>
    </source>
</evidence>
<keyword evidence="1" id="KW-0229">DNA integration</keyword>
<keyword evidence="2 4" id="KW-0238">DNA-binding</keyword>
<evidence type="ECO:0000256" key="4">
    <source>
        <dbReference type="PROSITE-ProRule" id="PRU01248"/>
    </source>
</evidence>